<evidence type="ECO:0000313" key="2">
    <source>
        <dbReference type="Proteomes" id="UP000053105"/>
    </source>
</evidence>
<dbReference type="AlphaFoldDB" id="A0A0N0U7P5"/>
<name>A0A0N0U7P5_9HYME</name>
<gene>
    <name evidence="1" type="ORF">WN51_09012</name>
</gene>
<dbReference type="Proteomes" id="UP000053105">
    <property type="component" value="Unassembled WGS sequence"/>
</dbReference>
<reference evidence="1 2" key="1">
    <citation type="submission" date="2015-07" db="EMBL/GenBank/DDBJ databases">
        <title>The genome of Melipona quadrifasciata.</title>
        <authorList>
            <person name="Pan H."/>
            <person name="Kapheim K."/>
        </authorList>
    </citation>
    <scope>NUCLEOTIDE SEQUENCE [LARGE SCALE GENOMIC DNA]</scope>
    <source>
        <strain evidence="1">0111107301</strain>
        <tissue evidence="1">Whole body</tissue>
    </source>
</reference>
<dbReference type="EMBL" id="KQ435708">
    <property type="protein sequence ID" value="KOX80108.1"/>
    <property type="molecule type" value="Genomic_DNA"/>
</dbReference>
<accession>A0A0N0U7P5</accession>
<organism evidence="1 2">
    <name type="scientific">Melipona quadrifasciata</name>
    <dbReference type="NCBI Taxonomy" id="166423"/>
    <lineage>
        <taxon>Eukaryota</taxon>
        <taxon>Metazoa</taxon>
        <taxon>Ecdysozoa</taxon>
        <taxon>Arthropoda</taxon>
        <taxon>Hexapoda</taxon>
        <taxon>Insecta</taxon>
        <taxon>Pterygota</taxon>
        <taxon>Neoptera</taxon>
        <taxon>Endopterygota</taxon>
        <taxon>Hymenoptera</taxon>
        <taxon>Apocrita</taxon>
        <taxon>Aculeata</taxon>
        <taxon>Apoidea</taxon>
        <taxon>Anthophila</taxon>
        <taxon>Apidae</taxon>
        <taxon>Melipona</taxon>
    </lineage>
</organism>
<protein>
    <submittedName>
        <fullName evidence="1">Uncharacterized protein</fullName>
    </submittedName>
</protein>
<sequence>MGEAKIANSKLTLLSYINFTHLNQAFETAKGVREPEISGQEHEIFSGSRRVPENFEILEFIGIPENSENPLTIYIRFNEYIHGFGLFIPGVFG</sequence>
<keyword evidence="2" id="KW-1185">Reference proteome</keyword>
<proteinExistence type="predicted"/>
<evidence type="ECO:0000313" key="1">
    <source>
        <dbReference type="EMBL" id="KOX80108.1"/>
    </source>
</evidence>